<organism evidence="1 2">
    <name type="scientific">Pluteus cervinus</name>
    <dbReference type="NCBI Taxonomy" id="181527"/>
    <lineage>
        <taxon>Eukaryota</taxon>
        <taxon>Fungi</taxon>
        <taxon>Dikarya</taxon>
        <taxon>Basidiomycota</taxon>
        <taxon>Agaricomycotina</taxon>
        <taxon>Agaricomycetes</taxon>
        <taxon>Agaricomycetidae</taxon>
        <taxon>Agaricales</taxon>
        <taxon>Pluteineae</taxon>
        <taxon>Pluteaceae</taxon>
        <taxon>Pluteus</taxon>
    </lineage>
</organism>
<evidence type="ECO:0000313" key="2">
    <source>
        <dbReference type="Proteomes" id="UP000308600"/>
    </source>
</evidence>
<protein>
    <submittedName>
        <fullName evidence="1">Uncharacterized protein</fullName>
    </submittedName>
</protein>
<dbReference type="EMBL" id="ML209057">
    <property type="protein sequence ID" value="TFK59180.1"/>
    <property type="molecule type" value="Genomic_DNA"/>
</dbReference>
<reference evidence="1 2" key="1">
    <citation type="journal article" date="2019" name="Nat. Ecol. Evol.">
        <title>Megaphylogeny resolves global patterns of mushroom evolution.</title>
        <authorList>
            <person name="Varga T."/>
            <person name="Krizsan K."/>
            <person name="Foldi C."/>
            <person name="Dima B."/>
            <person name="Sanchez-Garcia M."/>
            <person name="Sanchez-Ramirez S."/>
            <person name="Szollosi G.J."/>
            <person name="Szarkandi J.G."/>
            <person name="Papp V."/>
            <person name="Albert L."/>
            <person name="Andreopoulos W."/>
            <person name="Angelini C."/>
            <person name="Antonin V."/>
            <person name="Barry K.W."/>
            <person name="Bougher N.L."/>
            <person name="Buchanan P."/>
            <person name="Buyck B."/>
            <person name="Bense V."/>
            <person name="Catcheside P."/>
            <person name="Chovatia M."/>
            <person name="Cooper J."/>
            <person name="Damon W."/>
            <person name="Desjardin D."/>
            <person name="Finy P."/>
            <person name="Geml J."/>
            <person name="Haridas S."/>
            <person name="Hughes K."/>
            <person name="Justo A."/>
            <person name="Karasinski D."/>
            <person name="Kautmanova I."/>
            <person name="Kiss B."/>
            <person name="Kocsube S."/>
            <person name="Kotiranta H."/>
            <person name="LaButti K.M."/>
            <person name="Lechner B.E."/>
            <person name="Liimatainen K."/>
            <person name="Lipzen A."/>
            <person name="Lukacs Z."/>
            <person name="Mihaltcheva S."/>
            <person name="Morgado L.N."/>
            <person name="Niskanen T."/>
            <person name="Noordeloos M.E."/>
            <person name="Ohm R.A."/>
            <person name="Ortiz-Santana B."/>
            <person name="Ovrebo C."/>
            <person name="Racz N."/>
            <person name="Riley R."/>
            <person name="Savchenko A."/>
            <person name="Shiryaev A."/>
            <person name="Soop K."/>
            <person name="Spirin V."/>
            <person name="Szebenyi C."/>
            <person name="Tomsovsky M."/>
            <person name="Tulloss R.E."/>
            <person name="Uehling J."/>
            <person name="Grigoriev I.V."/>
            <person name="Vagvolgyi C."/>
            <person name="Papp T."/>
            <person name="Martin F.M."/>
            <person name="Miettinen O."/>
            <person name="Hibbett D.S."/>
            <person name="Nagy L.G."/>
        </authorList>
    </citation>
    <scope>NUCLEOTIDE SEQUENCE [LARGE SCALE GENOMIC DNA]</scope>
    <source>
        <strain evidence="1 2">NL-1719</strain>
    </source>
</reference>
<proteinExistence type="predicted"/>
<keyword evidence="2" id="KW-1185">Reference proteome</keyword>
<sequence length="436" mass="47572">MTSTPSVAPPTTHLPPIRSINSQSHERLSDSVVYLRRIYSPEVRGSRRRGARRNQNIIGGSTSTSSAVQNDRPYYDADVLKESSIDSQSLNSLRSDDFERSYAIRWLTALIAHLSSIEDPNSDDGDETTRVPNSCAGDSQADTLLENASALLAVCSGAAGAGILTRDIILPTMANHGPSNPILVHLRDIPLDNADYGSLGAQTWGGACVLAELIAEDPEKFGLDLSQPSELLRILELGAGTGLVSLAVAKVIERLSHRTTLAEVVATDYYPSVIDNMTANIHVNFPSQSPYVDISGHPLDWSTFPHLEKRDPPLHEPFDIVFGADIIYETLHATWIRDCLKILLRKPSNTTSPSTHPPTFHLVIPLRSTHTSESSTIETVFPSSRLYDNLIPNSVPLESELVIYSRETIVCDTESGGGRDRGEVTYAYYQIGWGGG</sequence>
<dbReference type="Proteomes" id="UP000308600">
    <property type="component" value="Unassembled WGS sequence"/>
</dbReference>
<name>A0ACD3A180_9AGAR</name>
<gene>
    <name evidence="1" type="ORF">BDN72DRAFT_851414</name>
</gene>
<accession>A0ACD3A180</accession>
<evidence type="ECO:0000313" key="1">
    <source>
        <dbReference type="EMBL" id="TFK59180.1"/>
    </source>
</evidence>